<evidence type="ECO:0000313" key="2">
    <source>
        <dbReference type="EMBL" id="QFG08470.1"/>
    </source>
</evidence>
<feature type="transmembrane region" description="Helical" evidence="1">
    <location>
        <begin position="44"/>
        <end position="64"/>
    </location>
</feature>
<keyword evidence="1" id="KW-1133">Transmembrane helix</keyword>
<protein>
    <submittedName>
        <fullName evidence="2">Membrane protein</fullName>
    </submittedName>
</protein>
<proteinExistence type="predicted"/>
<gene>
    <name evidence="2" type="primary">85</name>
    <name evidence="2" type="ORF">SEA_YUNKEL11_85</name>
</gene>
<evidence type="ECO:0000256" key="1">
    <source>
        <dbReference type="SAM" id="Phobius"/>
    </source>
</evidence>
<dbReference type="GeneID" id="60325748"/>
<organism evidence="2 3">
    <name type="scientific">Mycobacterium phage Yunkel11</name>
    <dbReference type="NCBI Taxonomy" id="2599886"/>
    <lineage>
        <taxon>Viruses</taxon>
        <taxon>Duplodnaviria</taxon>
        <taxon>Heunggongvirae</taxon>
        <taxon>Uroviricota</taxon>
        <taxon>Caudoviricetes</taxon>
        <taxon>Weiservirinae</taxon>
        <taxon>Anayavirus</taxon>
        <taxon>Anayavirus yunkel11</taxon>
    </lineage>
</organism>
<dbReference type="KEGG" id="vg:60325748"/>
<feature type="transmembrane region" description="Helical" evidence="1">
    <location>
        <begin position="106"/>
        <end position="135"/>
    </location>
</feature>
<keyword evidence="1" id="KW-0812">Transmembrane</keyword>
<dbReference type="Proteomes" id="UP000326275">
    <property type="component" value="Segment"/>
</dbReference>
<keyword evidence="1" id="KW-0472">Membrane</keyword>
<evidence type="ECO:0000313" key="3">
    <source>
        <dbReference type="Proteomes" id="UP000326275"/>
    </source>
</evidence>
<name>A0A5J6TCD3_9CAUD</name>
<dbReference type="RefSeq" id="YP_009954262.1">
    <property type="nucleotide sequence ID" value="NC_051630.1"/>
</dbReference>
<reference evidence="2 3" key="1">
    <citation type="submission" date="2019-07" db="EMBL/GenBank/DDBJ databases">
        <authorList>
            <person name="Abad L.A."/>
            <person name="Stoner T.H."/>
            <person name="Garlena R.A."/>
            <person name="Russell D.A."/>
            <person name="Pope W.H."/>
            <person name="Jacobs-Sera D."/>
            <person name="Hatfull G.F."/>
        </authorList>
    </citation>
    <scope>NUCLEOTIDE SEQUENCE [LARGE SCALE GENOMIC DNA]</scope>
</reference>
<accession>A0A5J6TCD3</accession>
<keyword evidence="3" id="KW-1185">Reference proteome</keyword>
<feature type="transmembrane region" description="Helical" evidence="1">
    <location>
        <begin position="76"/>
        <end position="100"/>
    </location>
</feature>
<dbReference type="EMBL" id="MN234165">
    <property type="protein sequence ID" value="QFG08470.1"/>
    <property type="molecule type" value="Genomic_DNA"/>
</dbReference>
<sequence>MSAVLSPRESAQRYFRGWLAAGVVTSILGNAAHALLDPDAGSRFVAAAVAVLLPLGILGSTHGVQKLVAAGIVGRAYTAALSISVTVVGAAFLLSFFALAELAVDWAGISIWLCWLVPVFIDLSIAGCTVALFALSGAQRSEVLDAAAHVAAQVVHAGAQMVHEPVHTVAQPADLHVSLPADTHLVAHEADGLVHVSEASVHDPVPSGAVSVADLIAREAATGDALAAHMPAAEAILAAGVTRIDRVKVAEVLAEHDADVRPSMIARKVGVGYSTVVRILDHHTAQDDARDAQREAVVDAEVLAS</sequence>